<reference evidence="2" key="2">
    <citation type="submission" date="2020-06" db="EMBL/GenBank/DDBJ databases">
        <title>Helianthus annuus Genome sequencing and assembly Release 2.</title>
        <authorList>
            <person name="Gouzy J."/>
            <person name="Langlade N."/>
            <person name="Munos S."/>
        </authorList>
    </citation>
    <scope>NUCLEOTIDE SEQUENCE</scope>
    <source>
        <tissue evidence="2">Leaves</tissue>
    </source>
</reference>
<name>A0A9K3J285_HELAN</name>
<proteinExistence type="predicted"/>
<sequence>MDMKQTLEGKFPKEFADPPKETTAKEREEEERKEHEDAMNRYYENPPRTVNQKPRKKMVVIRNVGAERDLQFGDRPDRYVITTEKVKHGNRSSIHSWAYNDEKEMFIVLRKDGEVEYYDNSATFESWMAVDLRELSKAGYHDQCKNPNCKIRVNFFNRLQQHARVNFKDMKLAQSTIEEDEEVLNPITGKPYKTVRWPATRQINTVPFLKELPDNSLKDLKFWMYDPLTG</sequence>
<accession>A0A9K3J285</accession>
<keyword evidence="3" id="KW-1185">Reference proteome</keyword>
<feature type="region of interest" description="Disordered" evidence="1">
    <location>
        <begin position="1"/>
        <end position="51"/>
    </location>
</feature>
<evidence type="ECO:0000313" key="2">
    <source>
        <dbReference type="EMBL" id="KAF5807012.1"/>
    </source>
</evidence>
<dbReference type="Proteomes" id="UP000215914">
    <property type="component" value="Unassembled WGS sequence"/>
</dbReference>
<comment type="caution">
    <text evidence="2">The sequence shown here is derived from an EMBL/GenBank/DDBJ whole genome shotgun (WGS) entry which is preliminary data.</text>
</comment>
<evidence type="ECO:0000313" key="3">
    <source>
        <dbReference type="Proteomes" id="UP000215914"/>
    </source>
</evidence>
<dbReference type="EMBL" id="MNCJ02000320">
    <property type="protein sequence ID" value="KAF5807012.1"/>
    <property type="molecule type" value="Genomic_DNA"/>
</dbReference>
<evidence type="ECO:0000256" key="1">
    <source>
        <dbReference type="SAM" id="MobiDB-lite"/>
    </source>
</evidence>
<reference evidence="2" key="1">
    <citation type="journal article" date="2017" name="Nature">
        <title>The sunflower genome provides insights into oil metabolism, flowering and Asterid evolution.</title>
        <authorList>
            <person name="Badouin H."/>
            <person name="Gouzy J."/>
            <person name="Grassa C.J."/>
            <person name="Murat F."/>
            <person name="Staton S.E."/>
            <person name="Cottret L."/>
            <person name="Lelandais-Briere C."/>
            <person name="Owens G.L."/>
            <person name="Carrere S."/>
            <person name="Mayjonade B."/>
            <person name="Legrand L."/>
            <person name="Gill N."/>
            <person name="Kane N.C."/>
            <person name="Bowers J.E."/>
            <person name="Hubner S."/>
            <person name="Bellec A."/>
            <person name="Berard A."/>
            <person name="Berges H."/>
            <person name="Blanchet N."/>
            <person name="Boniface M.C."/>
            <person name="Brunel D."/>
            <person name="Catrice O."/>
            <person name="Chaidir N."/>
            <person name="Claudel C."/>
            <person name="Donnadieu C."/>
            <person name="Faraut T."/>
            <person name="Fievet G."/>
            <person name="Helmstetter N."/>
            <person name="King M."/>
            <person name="Knapp S.J."/>
            <person name="Lai Z."/>
            <person name="Le Paslier M.C."/>
            <person name="Lippi Y."/>
            <person name="Lorenzon L."/>
            <person name="Mandel J.R."/>
            <person name="Marage G."/>
            <person name="Marchand G."/>
            <person name="Marquand E."/>
            <person name="Bret-Mestries E."/>
            <person name="Morien E."/>
            <person name="Nambeesan S."/>
            <person name="Nguyen T."/>
            <person name="Pegot-Espagnet P."/>
            <person name="Pouilly N."/>
            <person name="Raftis F."/>
            <person name="Sallet E."/>
            <person name="Schiex T."/>
            <person name="Thomas J."/>
            <person name="Vandecasteele C."/>
            <person name="Vares D."/>
            <person name="Vear F."/>
            <person name="Vautrin S."/>
            <person name="Crespi M."/>
            <person name="Mangin B."/>
            <person name="Burke J.M."/>
            <person name="Salse J."/>
            <person name="Munos S."/>
            <person name="Vincourt P."/>
            <person name="Rieseberg L.H."/>
            <person name="Langlade N.B."/>
        </authorList>
    </citation>
    <scope>NUCLEOTIDE SEQUENCE</scope>
    <source>
        <tissue evidence="2">Leaves</tissue>
    </source>
</reference>
<protein>
    <submittedName>
        <fullName evidence="2">Uncharacterized protein</fullName>
    </submittedName>
</protein>
<organism evidence="2 3">
    <name type="scientific">Helianthus annuus</name>
    <name type="common">Common sunflower</name>
    <dbReference type="NCBI Taxonomy" id="4232"/>
    <lineage>
        <taxon>Eukaryota</taxon>
        <taxon>Viridiplantae</taxon>
        <taxon>Streptophyta</taxon>
        <taxon>Embryophyta</taxon>
        <taxon>Tracheophyta</taxon>
        <taxon>Spermatophyta</taxon>
        <taxon>Magnoliopsida</taxon>
        <taxon>eudicotyledons</taxon>
        <taxon>Gunneridae</taxon>
        <taxon>Pentapetalae</taxon>
        <taxon>asterids</taxon>
        <taxon>campanulids</taxon>
        <taxon>Asterales</taxon>
        <taxon>Asteraceae</taxon>
        <taxon>Asteroideae</taxon>
        <taxon>Heliantheae alliance</taxon>
        <taxon>Heliantheae</taxon>
        <taxon>Helianthus</taxon>
    </lineage>
</organism>
<gene>
    <name evidence="2" type="ORF">HanXRQr2_Chr05g0228721</name>
</gene>
<dbReference type="Gramene" id="mRNA:HanXRQr2_Chr05g0228721">
    <property type="protein sequence ID" value="CDS:HanXRQr2_Chr05g0228721.1"/>
    <property type="gene ID" value="HanXRQr2_Chr05g0228721"/>
</dbReference>
<dbReference type="AlphaFoldDB" id="A0A9K3J285"/>
<feature type="compositionally biased region" description="Basic and acidic residues" evidence="1">
    <location>
        <begin position="1"/>
        <end position="39"/>
    </location>
</feature>